<dbReference type="Proteomes" id="UP000596661">
    <property type="component" value="Unassembled WGS sequence"/>
</dbReference>
<sequence>MDFLHQPIKLVFLVTNNINIDRPTDIKHIYIYIYMERKLEMKTTYEPLLKDNTIFHGDPT</sequence>
<evidence type="ECO:0000313" key="1">
    <source>
        <dbReference type="EnsemblPlants" id="cds.novel_model_6885_5bd9a17a.1.5bd9b13d"/>
    </source>
</evidence>
<reference evidence="1" key="1">
    <citation type="submission" date="2021-03" db="UniProtKB">
        <authorList>
            <consortium name="EnsemblPlants"/>
        </authorList>
    </citation>
    <scope>IDENTIFICATION</scope>
</reference>
<name>A0A803RA02_CANSA</name>
<dbReference type="Gramene" id="novel_model_6885_5bd9a17a.1.5bd9b13d">
    <property type="protein sequence ID" value="cds.novel_model_6885_5bd9a17a.1.5bd9b13d"/>
    <property type="gene ID" value="novel_gene_3634_5bd9a17a"/>
</dbReference>
<dbReference type="AlphaFoldDB" id="A0A803RA02"/>
<evidence type="ECO:0000313" key="2">
    <source>
        <dbReference type="Proteomes" id="UP000596661"/>
    </source>
</evidence>
<dbReference type="EMBL" id="UZAU01000810">
    <property type="status" value="NOT_ANNOTATED_CDS"/>
    <property type="molecule type" value="Genomic_DNA"/>
</dbReference>
<keyword evidence="2" id="KW-1185">Reference proteome</keyword>
<accession>A0A803RA02</accession>
<dbReference type="EnsemblPlants" id="novel_model_6885_5bd9a17a.1.5bd9b13d">
    <property type="protein sequence ID" value="cds.novel_model_6885_5bd9a17a.1.5bd9b13d"/>
    <property type="gene ID" value="novel_gene_3634_5bd9a17a"/>
</dbReference>
<organism evidence="1 2">
    <name type="scientific">Cannabis sativa</name>
    <name type="common">Hemp</name>
    <name type="synonym">Marijuana</name>
    <dbReference type="NCBI Taxonomy" id="3483"/>
    <lineage>
        <taxon>Eukaryota</taxon>
        <taxon>Viridiplantae</taxon>
        <taxon>Streptophyta</taxon>
        <taxon>Embryophyta</taxon>
        <taxon>Tracheophyta</taxon>
        <taxon>Spermatophyta</taxon>
        <taxon>Magnoliopsida</taxon>
        <taxon>eudicotyledons</taxon>
        <taxon>Gunneridae</taxon>
        <taxon>Pentapetalae</taxon>
        <taxon>rosids</taxon>
        <taxon>fabids</taxon>
        <taxon>Rosales</taxon>
        <taxon>Cannabaceae</taxon>
        <taxon>Cannabis</taxon>
    </lineage>
</organism>
<proteinExistence type="predicted"/>
<protein>
    <submittedName>
        <fullName evidence="1">Uncharacterized protein</fullName>
    </submittedName>
</protein>